<evidence type="ECO:0000256" key="4">
    <source>
        <dbReference type="ARBA" id="ARBA00016218"/>
    </source>
</evidence>
<dbReference type="EC" id="2.7.6.3" evidence="3"/>
<reference evidence="14 15" key="1">
    <citation type="journal article" date="2011" name="Front. Microbiol.">
        <title>Genomic signatures of strain selection and enhancement in Bacillus atrophaeus var. globigii, a historical biowarfare simulant.</title>
        <authorList>
            <person name="Gibbons H.S."/>
            <person name="Broomall S.M."/>
            <person name="McNew L.A."/>
            <person name="Daligault H."/>
            <person name="Chapman C."/>
            <person name="Bruce D."/>
            <person name="Karavis M."/>
            <person name="Krepps M."/>
            <person name="McGregor P.A."/>
            <person name="Hong C."/>
            <person name="Park K.H."/>
            <person name="Akmal A."/>
            <person name="Feldman A."/>
            <person name="Lin J.S."/>
            <person name="Chang W.E."/>
            <person name="Higgs B.W."/>
            <person name="Demirev P."/>
            <person name="Lindquist J."/>
            <person name="Liem A."/>
            <person name="Fochler E."/>
            <person name="Read T.D."/>
            <person name="Tapia R."/>
            <person name="Johnson S."/>
            <person name="Bishop-Lilly K.A."/>
            <person name="Detter C."/>
            <person name="Han C."/>
            <person name="Sozhamannan S."/>
            <person name="Rosenzweig C.N."/>
            <person name="Skowronski E.W."/>
        </authorList>
    </citation>
    <scope>NUCLEOTIDE SEQUENCE [LARGE SCALE GENOMIC DNA]</scope>
    <source>
        <strain evidence="14 15">TPS4-2</strain>
    </source>
</reference>
<organism evidence="14 15">
    <name type="scientific">Idiomarina piscisalsi</name>
    <dbReference type="NCBI Taxonomy" id="1096243"/>
    <lineage>
        <taxon>Bacteria</taxon>
        <taxon>Pseudomonadati</taxon>
        <taxon>Pseudomonadota</taxon>
        <taxon>Gammaproteobacteria</taxon>
        <taxon>Alteromonadales</taxon>
        <taxon>Idiomarinaceae</taxon>
        <taxon>Idiomarina</taxon>
    </lineage>
</organism>
<evidence type="ECO:0000256" key="6">
    <source>
        <dbReference type="ARBA" id="ARBA00022741"/>
    </source>
</evidence>
<proteinExistence type="inferred from homology"/>
<dbReference type="GO" id="GO:0016301">
    <property type="term" value="F:kinase activity"/>
    <property type="evidence" value="ECO:0007669"/>
    <property type="project" value="UniProtKB-KW"/>
</dbReference>
<dbReference type="PANTHER" id="PTHR43071:SF1">
    <property type="entry name" value="2-AMINO-4-HYDROXY-6-HYDROXYMETHYLDIHYDROPTERIDINE PYROPHOSPHOKINASE"/>
    <property type="match status" value="1"/>
</dbReference>
<keyword evidence="6" id="KW-0547">Nucleotide-binding</keyword>
<accession>A0A432YR91</accession>
<evidence type="ECO:0000256" key="7">
    <source>
        <dbReference type="ARBA" id="ARBA00022777"/>
    </source>
</evidence>
<evidence type="ECO:0000256" key="1">
    <source>
        <dbReference type="ARBA" id="ARBA00005051"/>
    </source>
</evidence>
<dbReference type="GO" id="GO:0003848">
    <property type="term" value="F:2-amino-4-hydroxy-6-hydroxymethyldihydropteridine diphosphokinase activity"/>
    <property type="evidence" value="ECO:0007669"/>
    <property type="project" value="UniProtKB-EC"/>
</dbReference>
<dbReference type="GO" id="GO:0046654">
    <property type="term" value="P:tetrahydrofolate biosynthetic process"/>
    <property type="evidence" value="ECO:0007669"/>
    <property type="project" value="UniProtKB-UniPathway"/>
</dbReference>
<dbReference type="GO" id="GO:0005524">
    <property type="term" value="F:ATP binding"/>
    <property type="evidence" value="ECO:0007669"/>
    <property type="project" value="UniProtKB-KW"/>
</dbReference>
<keyword evidence="5" id="KW-0808">Transferase</keyword>
<dbReference type="SUPFAM" id="SSF55083">
    <property type="entry name" value="6-hydroxymethyl-7,8-dihydropterin pyrophosphokinase, HPPK"/>
    <property type="match status" value="1"/>
</dbReference>
<dbReference type="CDD" id="cd00483">
    <property type="entry name" value="HPPK"/>
    <property type="match status" value="1"/>
</dbReference>
<evidence type="ECO:0000313" key="14">
    <source>
        <dbReference type="EMBL" id="RUO64134.1"/>
    </source>
</evidence>
<evidence type="ECO:0000256" key="2">
    <source>
        <dbReference type="ARBA" id="ARBA00005810"/>
    </source>
</evidence>
<dbReference type="AlphaFoldDB" id="A0A432YR91"/>
<keyword evidence="9" id="KW-0289">Folate biosynthesis</keyword>
<evidence type="ECO:0000256" key="10">
    <source>
        <dbReference type="ARBA" id="ARBA00029409"/>
    </source>
</evidence>
<sequence length="168" mass="18786">MAQHNAYVALGSNLNDPLNNILSALSRLNRSNSWQLVSYSSLYGSKPMGPQDQPDYVNAVCLLKTELSAYDLLQSLHDIEDEFGRKRIRHWGERTLDLDLLLFDNETHQKPGLTVPHPGIYERSFVLYPLAEITSALVLPNGKTVTEQAKTLTESGLDVLVYQSSISL</sequence>
<evidence type="ECO:0000256" key="5">
    <source>
        <dbReference type="ARBA" id="ARBA00022679"/>
    </source>
</evidence>
<dbReference type="NCBIfam" id="TIGR01498">
    <property type="entry name" value="folK"/>
    <property type="match status" value="1"/>
</dbReference>
<evidence type="ECO:0000256" key="9">
    <source>
        <dbReference type="ARBA" id="ARBA00022909"/>
    </source>
</evidence>
<evidence type="ECO:0000256" key="8">
    <source>
        <dbReference type="ARBA" id="ARBA00022840"/>
    </source>
</evidence>
<comment type="function">
    <text evidence="10">Catalyzes the transfer of pyrophosphate from adenosine triphosphate (ATP) to 6-hydroxymethyl-7,8-dihydropterin, an enzymatic step in folate biosynthesis pathway.</text>
</comment>
<gene>
    <name evidence="14" type="primary">folK</name>
    <name evidence="14" type="ORF">CWI73_08185</name>
</gene>
<comment type="caution">
    <text evidence="14">The sequence shown here is derived from an EMBL/GenBank/DDBJ whole genome shotgun (WGS) entry which is preliminary data.</text>
</comment>
<evidence type="ECO:0000256" key="11">
    <source>
        <dbReference type="ARBA" id="ARBA00029766"/>
    </source>
</evidence>
<dbReference type="InterPro" id="IPR000550">
    <property type="entry name" value="Hppk"/>
</dbReference>
<dbReference type="Gene3D" id="3.30.70.560">
    <property type="entry name" value="7,8-Dihydro-6-hydroxymethylpterin-pyrophosphokinase HPPK"/>
    <property type="match status" value="1"/>
</dbReference>
<dbReference type="Pfam" id="PF01288">
    <property type="entry name" value="HPPK"/>
    <property type="match status" value="1"/>
</dbReference>
<dbReference type="InterPro" id="IPR035907">
    <property type="entry name" value="Hppk_sf"/>
</dbReference>
<evidence type="ECO:0000259" key="13">
    <source>
        <dbReference type="PROSITE" id="PS00794"/>
    </source>
</evidence>
<comment type="pathway">
    <text evidence="1">Cofactor biosynthesis; tetrahydrofolate biosynthesis; 2-amino-4-hydroxy-6-hydroxymethyl-7,8-dihydropteridine diphosphate from 7,8-dihydroneopterin triphosphate: step 4/4.</text>
</comment>
<dbReference type="PANTHER" id="PTHR43071">
    <property type="entry name" value="2-AMINO-4-HYDROXY-6-HYDROXYMETHYLDIHYDROPTERIDINE PYROPHOSPHOKINASE"/>
    <property type="match status" value="1"/>
</dbReference>
<evidence type="ECO:0000313" key="15">
    <source>
        <dbReference type="Proteomes" id="UP000288361"/>
    </source>
</evidence>
<dbReference type="PROSITE" id="PS00794">
    <property type="entry name" value="HPPK"/>
    <property type="match status" value="1"/>
</dbReference>
<dbReference type="Proteomes" id="UP000288361">
    <property type="component" value="Unassembled WGS sequence"/>
</dbReference>
<keyword evidence="7 14" id="KW-0418">Kinase</keyword>
<dbReference type="EMBL" id="PIQA01000006">
    <property type="protein sequence ID" value="RUO64134.1"/>
    <property type="molecule type" value="Genomic_DNA"/>
</dbReference>
<dbReference type="RefSeq" id="WP_126752327.1">
    <property type="nucleotide sequence ID" value="NZ_JBHUMT010000015.1"/>
</dbReference>
<name>A0A432YR91_9GAMM</name>
<evidence type="ECO:0000256" key="3">
    <source>
        <dbReference type="ARBA" id="ARBA00013253"/>
    </source>
</evidence>
<dbReference type="GO" id="GO:0046656">
    <property type="term" value="P:folic acid biosynthetic process"/>
    <property type="evidence" value="ECO:0007669"/>
    <property type="project" value="UniProtKB-KW"/>
</dbReference>
<evidence type="ECO:0000256" key="12">
    <source>
        <dbReference type="ARBA" id="ARBA00033413"/>
    </source>
</evidence>
<feature type="domain" description="7,8-dihydro-6-hydroxymethylpterin-pyrophosphokinase" evidence="13">
    <location>
        <begin position="90"/>
        <end position="101"/>
    </location>
</feature>
<protein>
    <recommendedName>
        <fullName evidence="4">2-amino-4-hydroxy-6-hydroxymethyldihydropteridine pyrophosphokinase</fullName>
        <ecNumber evidence="3">2.7.6.3</ecNumber>
    </recommendedName>
    <alternativeName>
        <fullName evidence="11">6-hydroxymethyl-7,8-dihydropterin pyrophosphokinase</fullName>
    </alternativeName>
    <alternativeName>
        <fullName evidence="12">7,8-dihydro-6-hydroxymethylpterin-pyrophosphokinase</fullName>
    </alternativeName>
</protein>
<comment type="similarity">
    <text evidence="2">Belongs to the HPPK family.</text>
</comment>
<keyword evidence="8" id="KW-0067">ATP-binding</keyword>
<dbReference type="UniPathway" id="UPA00077">
    <property type="reaction ID" value="UER00155"/>
</dbReference>